<feature type="region of interest" description="Disordered" evidence="1">
    <location>
        <begin position="9"/>
        <end position="31"/>
    </location>
</feature>
<evidence type="ECO:0000259" key="2">
    <source>
        <dbReference type="Pfam" id="PF00462"/>
    </source>
</evidence>
<name>A0A6J6CA72_9ZZZZ</name>
<dbReference type="EMBL" id="CAEZSR010000020">
    <property type="protein sequence ID" value="CAB4548251.1"/>
    <property type="molecule type" value="Genomic_DNA"/>
</dbReference>
<accession>A0A6J6CA72</accession>
<organism evidence="3">
    <name type="scientific">freshwater metagenome</name>
    <dbReference type="NCBI Taxonomy" id="449393"/>
    <lineage>
        <taxon>unclassified sequences</taxon>
        <taxon>metagenomes</taxon>
        <taxon>ecological metagenomes</taxon>
    </lineage>
</organism>
<evidence type="ECO:0000313" key="3">
    <source>
        <dbReference type="EMBL" id="CAB4548251.1"/>
    </source>
</evidence>
<dbReference type="InterPro" id="IPR036249">
    <property type="entry name" value="Thioredoxin-like_sf"/>
</dbReference>
<reference evidence="3" key="1">
    <citation type="submission" date="2020-05" db="EMBL/GenBank/DDBJ databases">
        <authorList>
            <person name="Chiriac C."/>
            <person name="Salcher M."/>
            <person name="Ghai R."/>
            <person name="Kavagutti S V."/>
        </authorList>
    </citation>
    <scope>NUCLEOTIDE SEQUENCE</scope>
</reference>
<gene>
    <name evidence="3" type="ORF">UFOPK1493_00846</name>
</gene>
<feature type="domain" description="Glutaredoxin" evidence="2">
    <location>
        <begin position="34"/>
        <end position="91"/>
    </location>
</feature>
<evidence type="ECO:0000256" key="1">
    <source>
        <dbReference type="SAM" id="MobiDB-lite"/>
    </source>
</evidence>
<dbReference type="GO" id="GO:0045454">
    <property type="term" value="P:cell redox homeostasis"/>
    <property type="evidence" value="ECO:0007669"/>
    <property type="project" value="TreeGrafter"/>
</dbReference>
<dbReference type="Gene3D" id="3.40.30.10">
    <property type="entry name" value="Glutaredoxin"/>
    <property type="match status" value="1"/>
</dbReference>
<dbReference type="InterPro" id="IPR051548">
    <property type="entry name" value="Grx-like_ET"/>
</dbReference>
<sequence>MRPWLCPAVTAHEPSSPGSPGSPAPAAPVPTPDVTVYWRPGCPFCTSLFRQLERAEVEHTRVNIWEDPEAAAVVRSIARGNETVPTVVVGGPGGVGLVNPNVAEILAAAGHR</sequence>
<dbReference type="Pfam" id="PF00462">
    <property type="entry name" value="Glutaredoxin"/>
    <property type="match status" value="1"/>
</dbReference>
<proteinExistence type="predicted"/>
<dbReference type="PROSITE" id="PS51354">
    <property type="entry name" value="GLUTAREDOXIN_2"/>
    <property type="match status" value="1"/>
</dbReference>
<dbReference type="AlphaFoldDB" id="A0A6J6CA72"/>
<dbReference type="GO" id="GO:0009055">
    <property type="term" value="F:electron transfer activity"/>
    <property type="evidence" value="ECO:0007669"/>
    <property type="project" value="TreeGrafter"/>
</dbReference>
<dbReference type="PANTHER" id="PTHR34386">
    <property type="entry name" value="GLUTAREDOXIN"/>
    <property type="match status" value="1"/>
</dbReference>
<protein>
    <submittedName>
        <fullName evidence="3">Unannotated protein</fullName>
    </submittedName>
</protein>
<dbReference type="PANTHER" id="PTHR34386:SF1">
    <property type="entry name" value="GLUTAREDOXIN-LIKE PROTEIN NRDH"/>
    <property type="match status" value="1"/>
</dbReference>
<dbReference type="InterPro" id="IPR002109">
    <property type="entry name" value="Glutaredoxin"/>
</dbReference>
<dbReference type="SUPFAM" id="SSF52833">
    <property type="entry name" value="Thioredoxin-like"/>
    <property type="match status" value="1"/>
</dbReference>
<feature type="compositionally biased region" description="Pro residues" evidence="1">
    <location>
        <begin position="20"/>
        <end position="31"/>
    </location>
</feature>